<feature type="compositionally biased region" description="Polar residues" evidence="3">
    <location>
        <begin position="630"/>
        <end position="639"/>
    </location>
</feature>
<feature type="region of interest" description="Disordered" evidence="3">
    <location>
        <begin position="511"/>
        <end position="540"/>
    </location>
</feature>
<dbReference type="OrthoDB" id="1748564at2759"/>
<feature type="compositionally biased region" description="Basic and acidic residues" evidence="3">
    <location>
        <begin position="793"/>
        <end position="814"/>
    </location>
</feature>
<dbReference type="Pfam" id="PF06428">
    <property type="entry name" value="Sec2p"/>
    <property type="match status" value="1"/>
</dbReference>
<evidence type="ECO:0000313" key="5">
    <source>
        <dbReference type="EMBL" id="OJA11400.1"/>
    </source>
</evidence>
<evidence type="ECO:0000313" key="6">
    <source>
        <dbReference type="Proteomes" id="UP000183567"/>
    </source>
</evidence>
<feature type="compositionally biased region" description="Basic and acidic residues" evidence="3">
    <location>
        <begin position="879"/>
        <end position="891"/>
    </location>
</feature>
<dbReference type="PANTHER" id="PTHR14430">
    <property type="entry name" value="RABIN3-RELATED"/>
    <property type="match status" value="1"/>
</dbReference>
<dbReference type="InterPro" id="IPR040351">
    <property type="entry name" value="RAB3IL/RAB3IP/Sec2"/>
</dbReference>
<evidence type="ECO:0000256" key="2">
    <source>
        <dbReference type="SAM" id="Coils"/>
    </source>
</evidence>
<feature type="compositionally biased region" description="Basic and acidic residues" evidence="3">
    <location>
        <begin position="616"/>
        <end position="629"/>
    </location>
</feature>
<dbReference type="Proteomes" id="UP000183567">
    <property type="component" value="Unassembled WGS sequence"/>
</dbReference>
<feature type="region of interest" description="Disordered" evidence="3">
    <location>
        <begin position="417"/>
        <end position="455"/>
    </location>
</feature>
<keyword evidence="1 2" id="KW-0175">Coiled coil</keyword>
<feature type="compositionally biased region" description="Polar residues" evidence="3">
    <location>
        <begin position="860"/>
        <end position="870"/>
    </location>
</feature>
<dbReference type="EMBL" id="LVVM01005090">
    <property type="protein sequence ID" value="OJA11400.1"/>
    <property type="molecule type" value="Genomic_DNA"/>
</dbReference>
<evidence type="ECO:0000256" key="1">
    <source>
        <dbReference type="ARBA" id="ARBA00023054"/>
    </source>
</evidence>
<sequence>MATAEPTHEQDIDAEPVVEEPHNDQDTSDAQAQIIASLRSQVTDLFSQVTQLNGKLVKSYERVSDLEDQLHVSESSLRNASVSISSLELERTHHLAALNTGLLVEKEHVTTELNRLMERATEEAAQRGQAETARRDIEKELDDLSASLFQQANTMVAEARFGQAKSERKVREAEEALKGAEEAVKIMQTQMQGLQAEKEDAERRAEEARISMGKGKWSERDTQLVLQPAHARKMRLVTLHVPYAEFIAFVTHLRGLRILNTAAPAISSLLGQPFLARLLTEDSEPTVRLDLAPSLNWLSRRSVLAAIHTGMLIVEPVPFSSLLQELHPHSPTNAPVSISCALCGMAIVRAQSHDKPPSHPLASLARSRTAGALTNGNSWFKNPLANSPTNHAGHDADREYPEQVYVFRLAPATPTSAVAPASLPQHSSAPSTSTLPFSRPPIHPTVTARTGSAQTQQPYPLCTSNYCLLRLRNTCSLWAFVRAGVVERIWEEEPVMPHKQSASANLNLTENAQESNAKTPSPSLSPSETSVGEKPPVLPRRRRLWEMASAFGERAVNWTETSGGKSKDGEAAGKLPPPPPAHPSAPHPHAQAPPPLPKRNEVRGHSIDTHAASSDDADKHAGSEAEKSNSQESFTTPVDSMTFALPSPIKDSVLVDPPPPQIQPQPSVLQSERSVSPHTVPLPETPSSPAFPPVSFPPVSSPPRTRERVASPAPLPSRVSSQILQRPGSPLAQSRSRAGSPAPRTPSRTASPAPHGAPPVPRRAPARRAVPALPAAAQTNVKERIPMPSPDVSSKDENVSKAEATDSAKEDKKLSSALEQRGVTGEEGALETFETSKPFPDAGLNRDLKQVSMDAPTHAPTESQSTTVDPTHSIPEAGRPSEDSSTHEKSIDTSSTKHSSTTDGEGYVGDATWEDRTWKEIVRLKEEMFWARVGGVR</sequence>
<evidence type="ECO:0000256" key="3">
    <source>
        <dbReference type="SAM" id="MobiDB-lite"/>
    </source>
</evidence>
<name>A0A1J8QDH2_9AGAM</name>
<feature type="compositionally biased region" description="Basic and acidic residues" evidence="3">
    <location>
        <begin position="598"/>
        <end position="608"/>
    </location>
</feature>
<feature type="compositionally biased region" description="Low complexity" evidence="3">
    <location>
        <begin position="767"/>
        <end position="777"/>
    </location>
</feature>
<feature type="compositionally biased region" description="Polar residues" evidence="3">
    <location>
        <begin position="377"/>
        <end position="390"/>
    </location>
</feature>
<keyword evidence="6" id="KW-1185">Reference proteome</keyword>
<dbReference type="SUPFAM" id="SSF144284">
    <property type="entry name" value="Sec2 N-terminal region"/>
    <property type="match status" value="1"/>
</dbReference>
<feature type="compositionally biased region" description="Polar residues" evidence="3">
    <location>
        <begin position="667"/>
        <end position="677"/>
    </location>
</feature>
<protein>
    <recommendedName>
        <fullName evidence="4">GDP/GTP exchange factor Sec2 N-terminal domain-containing protein</fullName>
    </recommendedName>
</protein>
<feature type="coiled-coil region" evidence="2">
    <location>
        <begin position="127"/>
        <end position="211"/>
    </location>
</feature>
<proteinExistence type="predicted"/>
<feature type="region of interest" description="Disordered" evidence="3">
    <location>
        <begin position="1"/>
        <end position="29"/>
    </location>
</feature>
<dbReference type="CDD" id="cd21044">
    <property type="entry name" value="Rab11BD_RAB3IP_like"/>
    <property type="match status" value="1"/>
</dbReference>
<dbReference type="GO" id="GO:0005085">
    <property type="term" value="F:guanyl-nucleotide exchange factor activity"/>
    <property type="evidence" value="ECO:0007669"/>
    <property type="project" value="InterPro"/>
</dbReference>
<dbReference type="PANTHER" id="PTHR14430:SF0">
    <property type="entry name" value="SEC2P DOMAIN-CONTAINING PROTEIN"/>
    <property type="match status" value="1"/>
</dbReference>
<feature type="region of interest" description="Disordered" evidence="3">
    <location>
        <begin position="556"/>
        <end position="912"/>
    </location>
</feature>
<feature type="compositionally biased region" description="Low complexity" evidence="3">
    <location>
        <begin position="893"/>
        <end position="902"/>
    </location>
</feature>
<feature type="region of interest" description="Disordered" evidence="3">
    <location>
        <begin position="377"/>
        <end position="396"/>
    </location>
</feature>
<accession>A0A1J8QDH2</accession>
<dbReference type="InterPro" id="IPR009449">
    <property type="entry name" value="Sec2_N"/>
</dbReference>
<dbReference type="GO" id="GO:0070319">
    <property type="term" value="C:Golgi to plasma membrane transport vesicle"/>
    <property type="evidence" value="ECO:0007669"/>
    <property type="project" value="TreeGrafter"/>
</dbReference>
<dbReference type="Gene3D" id="6.10.140.910">
    <property type="match status" value="1"/>
</dbReference>
<gene>
    <name evidence="5" type="ORF">AZE42_03957</name>
</gene>
<dbReference type="STRING" id="180088.A0A1J8QDH2"/>
<feature type="compositionally biased region" description="Polar residues" evidence="3">
    <location>
        <begin position="425"/>
        <end position="436"/>
    </location>
</feature>
<evidence type="ECO:0000259" key="4">
    <source>
        <dbReference type="Pfam" id="PF06428"/>
    </source>
</evidence>
<dbReference type="GO" id="GO:0051286">
    <property type="term" value="C:cell tip"/>
    <property type="evidence" value="ECO:0007669"/>
    <property type="project" value="TreeGrafter"/>
</dbReference>
<dbReference type="AlphaFoldDB" id="A0A1J8QDH2"/>
<feature type="domain" description="GDP/GTP exchange factor Sec2 N-terminal" evidence="4">
    <location>
        <begin position="64"/>
        <end position="195"/>
    </location>
</feature>
<feature type="compositionally biased region" description="Pro residues" evidence="3">
    <location>
        <begin position="575"/>
        <end position="597"/>
    </location>
</feature>
<reference evidence="5 6" key="1">
    <citation type="submission" date="2016-03" db="EMBL/GenBank/DDBJ databases">
        <title>Comparative genomics of the ectomycorrhizal sister species Rhizopogon vinicolor and Rhizopogon vesiculosus (Basidiomycota: Boletales) reveals a divergence of the mating type B locus.</title>
        <authorList>
            <person name="Mujic A.B."/>
            <person name="Kuo A."/>
            <person name="Tritt A."/>
            <person name="Lipzen A."/>
            <person name="Chen C."/>
            <person name="Johnson J."/>
            <person name="Sharma A."/>
            <person name="Barry K."/>
            <person name="Grigoriev I.V."/>
            <person name="Spatafora J.W."/>
        </authorList>
    </citation>
    <scope>NUCLEOTIDE SEQUENCE [LARGE SCALE GENOMIC DNA]</scope>
    <source>
        <strain evidence="5 6">AM-OR11-056</strain>
    </source>
</reference>
<feature type="compositionally biased region" description="Basic and acidic residues" evidence="3">
    <location>
        <begin position="1"/>
        <end position="11"/>
    </location>
</feature>
<comment type="caution">
    <text evidence="5">The sequence shown here is derived from an EMBL/GenBank/DDBJ whole genome shotgun (WGS) entry which is preliminary data.</text>
</comment>
<organism evidence="5 6">
    <name type="scientific">Rhizopogon vesiculosus</name>
    <dbReference type="NCBI Taxonomy" id="180088"/>
    <lineage>
        <taxon>Eukaryota</taxon>
        <taxon>Fungi</taxon>
        <taxon>Dikarya</taxon>
        <taxon>Basidiomycota</taxon>
        <taxon>Agaricomycotina</taxon>
        <taxon>Agaricomycetes</taxon>
        <taxon>Agaricomycetidae</taxon>
        <taxon>Boletales</taxon>
        <taxon>Suillineae</taxon>
        <taxon>Rhizopogonaceae</taxon>
        <taxon>Rhizopogon</taxon>
    </lineage>
</organism>
<dbReference type="GO" id="GO:0006887">
    <property type="term" value="P:exocytosis"/>
    <property type="evidence" value="ECO:0007669"/>
    <property type="project" value="TreeGrafter"/>
</dbReference>
<feature type="compositionally biased region" description="Pro residues" evidence="3">
    <location>
        <begin position="683"/>
        <end position="701"/>
    </location>
</feature>